<gene>
    <name evidence="2" type="ORF">HPB51_018832</name>
</gene>
<evidence type="ECO:0000256" key="1">
    <source>
        <dbReference type="SAM" id="MobiDB-lite"/>
    </source>
</evidence>
<feature type="region of interest" description="Disordered" evidence="1">
    <location>
        <begin position="262"/>
        <end position="322"/>
    </location>
</feature>
<evidence type="ECO:0000313" key="2">
    <source>
        <dbReference type="EMBL" id="KAH8023851.1"/>
    </source>
</evidence>
<dbReference type="AlphaFoldDB" id="A0A9J6DP89"/>
<name>A0A9J6DP89_RHIMP</name>
<reference evidence="2" key="2">
    <citation type="submission" date="2021-09" db="EMBL/GenBank/DDBJ databases">
        <authorList>
            <person name="Jia N."/>
            <person name="Wang J."/>
            <person name="Shi W."/>
            <person name="Du L."/>
            <person name="Sun Y."/>
            <person name="Zhan W."/>
            <person name="Jiang J."/>
            <person name="Wang Q."/>
            <person name="Zhang B."/>
            <person name="Ji P."/>
            <person name="Sakyi L.B."/>
            <person name="Cui X."/>
            <person name="Yuan T."/>
            <person name="Jiang B."/>
            <person name="Yang W."/>
            <person name="Lam T.T.-Y."/>
            <person name="Chang Q."/>
            <person name="Ding S."/>
            <person name="Wang X."/>
            <person name="Zhu J."/>
            <person name="Ruan X."/>
            <person name="Zhao L."/>
            <person name="Wei J."/>
            <person name="Que T."/>
            <person name="Du C."/>
            <person name="Cheng J."/>
            <person name="Dai P."/>
            <person name="Han X."/>
            <person name="Huang E."/>
            <person name="Gao Y."/>
            <person name="Liu J."/>
            <person name="Shao H."/>
            <person name="Ye R."/>
            <person name="Li L."/>
            <person name="Wei W."/>
            <person name="Wang X."/>
            <person name="Wang C."/>
            <person name="Huo Q."/>
            <person name="Li W."/>
            <person name="Guo W."/>
            <person name="Chen H."/>
            <person name="Chen S."/>
            <person name="Zhou L."/>
            <person name="Zhou L."/>
            <person name="Ni X."/>
            <person name="Tian J."/>
            <person name="Zhou Y."/>
            <person name="Sheng Y."/>
            <person name="Liu T."/>
            <person name="Pan Y."/>
            <person name="Xia L."/>
            <person name="Li J."/>
            <person name="Zhao F."/>
            <person name="Cao W."/>
        </authorList>
    </citation>
    <scope>NUCLEOTIDE SEQUENCE</scope>
    <source>
        <strain evidence="2">Rmic-2018</strain>
        <tissue evidence="2">Larvae</tissue>
    </source>
</reference>
<sequence>MHRGPPSCSLPQSPSIRLHMSHMHGYPAQSYGVAPQPPTSSSLVSGFASGRFHGNAAPAEPLHQHVHCNVEIGDSCACTMGTGPPGAEPCRTYASCISYGEPYNMVLGHTHVYPALTSFHVTYLAPPNPPPPPPLNSSPGLNMGLGQPSSPYQAFFTVPSAHFEIAPFSAAVFVRMNPSHTRLWHTPQRMQEMQRRCMYQHSLYMQRQQEALALQRMMESQRAAAGLAAGSAVASCRSQQLPPYLLHQLRDCLRQRDWMGSSCAQNKGPPVPSWHRARGTQQQHLPAGLDGSGRGVGSSLSSGEWWRMPGSCSDPTPGHPGG</sequence>
<protein>
    <submittedName>
        <fullName evidence="2">Uncharacterized protein</fullName>
    </submittedName>
</protein>
<dbReference type="VEuPathDB" id="VectorBase:LOC119172939"/>
<organism evidence="2 3">
    <name type="scientific">Rhipicephalus microplus</name>
    <name type="common">Cattle tick</name>
    <name type="synonym">Boophilus microplus</name>
    <dbReference type="NCBI Taxonomy" id="6941"/>
    <lineage>
        <taxon>Eukaryota</taxon>
        <taxon>Metazoa</taxon>
        <taxon>Ecdysozoa</taxon>
        <taxon>Arthropoda</taxon>
        <taxon>Chelicerata</taxon>
        <taxon>Arachnida</taxon>
        <taxon>Acari</taxon>
        <taxon>Parasitiformes</taxon>
        <taxon>Ixodida</taxon>
        <taxon>Ixodoidea</taxon>
        <taxon>Ixodidae</taxon>
        <taxon>Rhipicephalinae</taxon>
        <taxon>Rhipicephalus</taxon>
        <taxon>Boophilus</taxon>
    </lineage>
</organism>
<proteinExistence type="predicted"/>
<comment type="caution">
    <text evidence="2">The sequence shown here is derived from an EMBL/GenBank/DDBJ whole genome shotgun (WGS) entry which is preliminary data.</text>
</comment>
<dbReference type="EMBL" id="JABSTU010000008">
    <property type="protein sequence ID" value="KAH8023851.1"/>
    <property type="molecule type" value="Genomic_DNA"/>
</dbReference>
<accession>A0A9J6DP89</accession>
<evidence type="ECO:0000313" key="3">
    <source>
        <dbReference type="Proteomes" id="UP000821866"/>
    </source>
</evidence>
<reference evidence="2" key="1">
    <citation type="journal article" date="2020" name="Cell">
        <title>Large-Scale Comparative Analyses of Tick Genomes Elucidate Their Genetic Diversity and Vector Capacities.</title>
        <authorList>
            <consortium name="Tick Genome and Microbiome Consortium (TIGMIC)"/>
            <person name="Jia N."/>
            <person name="Wang J."/>
            <person name="Shi W."/>
            <person name="Du L."/>
            <person name="Sun Y."/>
            <person name="Zhan W."/>
            <person name="Jiang J.F."/>
            <person name="Wang Q."/>
            <person name="Zhang B."/>
            <person name="Ji P."/>
            <person name="Bell-Sakyi L."/>
            <person name="Cui X.M."/>
            <person name="Yuan T.T."/>
            <person name="Jiang B.G."/>
            <person name="Yang W.F."/>
            <person name="Lam T.T."/>
            <person name="Chang Q.C."/>
            <person name="Ding S.J."/>
            <person name="Wang X.J."/>
            <person name="Zhu J.G."/>
            <person name="Ruan X.D."/>
            <person name="Zhao L."/>
            <person name="Wei J.T."/>
            <person name="Ye R.Z."/>
            <person name="Que T.C."/>
            <person name="Du C.H."/>
            <person name="Zhou Y.H."/>
            <person name="Cheng J.X."/>
            <person name="Dai P.F."/>
            <person name="Guo W.B."/>
            <person name="Han X.H."/>
            <person name="Huang E.J."/>
            <person name="Li L.F."/>
            <person name="Wei W."/>
            <person name="Gao Y.C."/>
            <person name="Liu J.Z."/>
            <person name="Shao H.Z."/>
            <person name="Wang X."/>
            <person name="Wang C.C."/>
            <person name="Yang T.C."/>
            <person name="Huo Q.B."/>
            <person name="Li W."/>
            <person name="Chen H.Y."/>
            <person name="Chen S.E."/>
            <person name="Zhou L.G."/>
            <person name="Ni X.B."/>
            <person name="Tian J.H."/>
            <person name="Sheng Y."/>
            <person name="Liu T."/>
            <person name="Pan Y.S."/>
            <person name="Xia L.Y."/>
            <person name="Li J."/>
            <person name="Zhao F."/>
            <person name="Cao W.C."/>
        </authorList>
    </citation>
    <scope>NUCLEOTIDE SEQUENCE</scope>
    <source>
        <strain evidence="2">Rmic-2018</strain>
    </source>
</reference>
<dbReference type="Proteomes" id="UP000821866">
    <property type="component" value="Chromosome 6"/>
</dbReference>
<keyword evidence="3" id="KW-1185">Reference proteome</keyword>